<proteinExistence type="predicted"/>
<dbReference type="PANTHER" id="PTHR43649">
    <property type="entry name" value="ARABINOSE-BINDING PROTEIN-RELATED"/>
    <property type="match status" value="1"/>
</dbReference>
<accession>A0A291GTZ0</accession>
<dbReference type="SUPFAM" id="SSF53850">
    <property type="entry name" value="Periplasmic binding protein-like II"/>
    <property type="match status" value="1"/>
</dbReference>
<dbReference type="Pfam" id="PF01547">
    <property type="entry name" value="SBP_bac_1"/>
    <property type="match status" value="1"/>
</dbReference>
<dbReference type="InterPro" id="IPR050490">
    <property type="entry name" value="Bact_solute-bd_prot1"/>
</dbReference>
<dbReference type="PROSITE" id="PS51318">
    <property type="entry name" value="TAT"/>
    <property type="match status" value="1"/>
</dbReference>
<dbReference type="KEGG" id="bgg:CFK41_01360"/>
<gene>
    <name evidence="1" type="ORF">CFK41_01360</name>
</gene>
<organism evidence="1 2">
    <name type="scientific">Brachybacterium ginsengisoli</name>
    <dbReference type="NCBI Taxonomy" id="1331682"/>
    <lineage>
        <taxon>Bacteria</taxon>
        <taxon>Bacillati</taxon>
        <taxon>Actinomycetota</taxon>
        <taxon>Actinomycetes</taxon>
        <taxon>Micrococcales</taxon>
        <taxon>Dermabacteraceae</taxon>
        <taxon>Brachybacterium</taxon>
    </lineage>
</organism>
<dbReference type="Proteomes" id="UP000217889">
    <property type="component" value="Chromosome"/>
</dbReference>
<dbReference type="RefSeq" id="WP_096798055.1">
    <property type="nucleotide sequence ID" value="NZ_CP023564.1"/>
</dbReference>
<reference evidence="1 2" key="1">
    <citation type="journal article" date="2014" name="Int. J. Syst. Evol. Microbiol.">
        <title>Brachybacterium ginsengisoli sp. nov., isolated from soil of a ginseng field.</title>
        <authorList>
            <person name="Hoang V.A."/>
            <person name="Kim Y.J."/>
            <person name="Nguyen N.L."/>
            <person name="Yang D.C."/>
        </authorList>
    </citation>
    <scope>NUCLEOTIDE SEQUENCE [LARGE SCALE GENOMIC DNA]</scope>
    <source>
        <strain evidence="1 2">DCY80</strain>
    </source>
</reference>
<dbReference type="PROSITE" id="PS51257">
    <property type="entry name" value="PROKAR_LIPOPROTEIN"/>
    <property type="match status" value="1"/>
</dbReference>
<dbReference type="AlphaFoldDB" id="A0A291GTZ0"/>
<dbReference type="OrthoDB" id="2509690at2"/>
<dbReference type="InterPro" id="IPR006311">
    <property type="entry name" value="TAT_signal"/>
</dbReference>
<sequence>MAFSRRAFMAGTGLAASSLVVTGCSAGGGGGAVTFLVDNDPNTIAATESLISAFNSSQTEHEFTMESRPGGTEGDNLVKTRLSTQDMPDAFSYNSGSLFQAIRPVQNLLDLSDQPWVKRLAEAFPASVTAEGKVYGAPHGGSNSGGIWYHKPTYEELGLEVPLTWDDFIANAQAAKSAGKHGVIQSYGDTYTSQFLVLADYHNVATANPDFADQYTANQVGFADDPAAFASFQHIEQIAKEGLLNEDYVSTTLEQAIAYLATGEGTHYPFFASGISEIKANHPEQLEDVGFFAMPGTDASTNGLTVWIPNGLYIPGTAENPDAAKAFLEFVTSAEGLGAMAEGSQPTGPYMVSDVPLPDDIPTAIAELQEYFDTEGATTPALEFVSPVKGPNLENILIELGTGSIDAKTAAERYDQDVEKQAQQLGLEGW</sequence>
<evidence type="ECO:0000313" key="2">
    <source>
        <dbReference type="Proteomes" id="UP000217889"/>
    </source>
</evidence>
<dbReference type="EMBL" id="CP023564">
    <property type="protein sequence ID" value="ATG53576.1"/>
    <property type="molecule type" value="Genomic_DNA"/>
</dbReference>
<name>A0A291GTZ0_9MICO</name>
<keyword evidence="2" id="KW-1185">Reference proteome</keyword>
<protein>
    <submittedName>
        <fullName evidence="1">ABC transporter substrate-binding protein</fullName>
    </submittedName>
</protein>
<evidence type="ECO:0000313" key="1">
    <source>
        <dbReference type="EMBL" id="ATG53576.1"/>
    </source>
</evidence>
<dbReference type="InterPro" id="IPR006059">
    <property type="entry name" value="SBP"/>
</dbReference>
<dbReference type="Gene3D" id="3.40.190.10">
    <property type="entry name" value="Periplasmic binding protein-like II"/>
    <property type="match status" value="2"/>
</dbReference>